<evidence type="ECO:0000256" key="3">
    <source>
        <dbReference type="ARBA" id="ARBA00005642"/>
    </source>
</evidence>
<keyword evidence="19" id="KW-1185">Reference proteome</keyword>
<dbReference type="GO" id="GO:0009231">
    <property type="term" value="P:riboflavin biosynthetic process"/>
    <property type="evidence" value="ECO:0007669"/>
    <property type="project" value="InterPro"/>
</dbReference>
<dbReference type="InterPro" id="IPR015864">
    <property type="entry name" value="FAD_synthase"/>
</dbReference>
<evidence type="ECO:0000256" key="7">
    <source>
        <dbReference type="ARBA" id="ARBA00022694"/>
    </source>
</evidence>
<dbReference type="GO" id="GO:0003723">
    <property type="term" value="F:RNA binding"/>
    <property type="evidence" value="ECO:0007669"/>
    <property type="project" value="InterPro"/>
</dbReference>
<evidence type="ECO:0000256" key="5">
    <source>
        <dbReference type="ARBA" id="ARBA00022643"/>
    </source>
</evidence>
<dbReference type="eggNOG" id="COG0196">
    <property type="taxonomic scope" value="Bacteria"/>
</dbReference>
<feature type="active site" description="Nucleophile" evidence="14">
    <location>
        <position position="48"/>
    </location>
</feature>
<evidence type="ECO:0000256" key="9">
    <source>
        <dbReference type="ARBA" id="ARBA00022741"/>
    </source>
</evidence>
<evidence type="ECO:0000313" key="18">
    <source>
        <dbReference type="EMBL" id="EIC02612.1"/>
    </source>
</evidence>
<dbReference type="GO" id="GO:0031119">
    <property type="term" value="P:tRNA pseudouridine synthesis"/>
    <property type="evidence" value="ECO:0007669"/>
    <property type="project" value="UniProtKB-UniRule"/>
</dbReference>
<reference evidence="18 19" key="1">
    <citation type="submission" date="2011-09" db="EMBL/GenBank/DDBJ databases">
        <title>The draft genome of Treponema saccharophilum DSM 2985.</title>
        <authorList>
            <consortium name="US DOE Joint Genome Institute (JGI-PGF)"/>
            <person name="Lucas S."/>
            <person name="Copeland A."/>
            <person name="Lapidus A."/>
            <person name="Glavina del Rio T."/>
            <person name="Dalin E."/>
            <person name="Tice H."/>
            <person name="Bruce D."/>
            <person name="Goodwin L."/>
            <person name="Pitluck S."/>
            <person name="Peters L."/>
            <person name="Kyrpides N."/>
            <person name="Mavromatis K."/>
            <person name="Ivanova N."/>
            <person name="Markowitz V."/>
            <person name="Cheng J.-F."/>
            <person name="Hugenholtz P."/>
            <person name="Woyke T."/>
            <person name="Wu D."/>
            <person name="Gronow S."/>
            <person name="Wellnitz S."/>
            <person name="Brambilla E."/>
            <person name="Klenk H.-P."/>
            <person name="Eisen J.A."/>
        </authorList>
    </citation>
    <scope>NUCLEOTIDE SEQUENCE [LARGE SCALE GENOMIC DNA]</scope>
    <source>
        <strain evidence="18 19">DSM 2985</strain>
    </source>
</reference>
<organism evidence="18 19">
    <name type="scientific">Treponema saccharophilum DSM 2985</name>
    <dbReference type="NCBI Taxonomy" id="907348"/>
    <lineage>
        <taxon>Bacteria</taxon>
        <taxon>Pseudomonadati</taxon>
        <taxon>Spirochaetota</taxon>
        <taxon>Spirochaetia</taxon>
        <taxon>Spirochaetales</taxon>
        <taxon>Treponemataceae</taxon>
        <taxon>Treponema</taxon>
    </lineage>
</organism>
<evidence type="ECO:0000256" key="6">
    <source>
        <dbReference type="ARBA" id="ARBA00022679"/>
    </source>
</evidence>
<dbReference type="GO" id="GO:0006747">
    <property type="term" value="P:FAD biosynthetic process"/>
    <property type="evidence" value="ECO:0007669"/>
    <property type="project" value="UniProtKB-UniPathway"/>
</dbReference>
<evidence type="ECO:0000256" key="8">
    <source>
        <dbReference type="ARBA" id="ARBA00022695"/>
    </source>
</evidence>
<feature type="domain" description="Pseudouridine synthase II N-terminal" evidence="15">
    <location>
        <begin position="33"/>
        <end position="180"/>
    </location>
</feature>
<evidence type="ECO:0000259" key="15">
    <source>
        <dbReference type="Pfam" id="PF01509"/>
    </source>
</evidence>
<evidence type="ECO:0000256" key="4">
    <source>
        <dbReference type="ARBA" id="ARBA00022630"/>
    </source>
</evidence>
<evidence type="ECO:0000256" key="10">
    <source>
        <dbReference type="ARBA" id="ARBA00022827"/>
    </source>
</evidence>
<comment type="caution">
    <text evidence="18">The sequence shown here is derived from an EMBL/GenBank/DDBJ whole genome shotgun (WGS) entry which is preliminary data.</text>
</comment>
<dbReference type="Gene3D" id="3.30.2350.10">
    <property type="entry name" value="Pseudouridine synthase"/>
    <property type="match status" value="1"/>
</dbReference>
<dbReference type="EMBL" id="AGRW01000036">
    <property type="protein sequence ID" value="EIC02612.1"/>
    <property type="molecule type" value="Genomic_DNA"/>
</dbReference>
<evidence type="ECO:0000313" key="19">
    <source>
        <dbReference type="Proteomes" id="UP000003571"/>
    </source>
</evidence>
<dbReference type="GO" id="GO:1990481">
    <property type="term" value="P:mRNA pseudouridine synthesis"/>
    <property type="evidence" value="ECO:0007669"/>
    <property type="project" value="TreeGrafter"/>
</dbReference>
<feature type="domain" description="FAD synthetase" evidence="16">
    <location>
        <begin position="366"/>
        <end position="517"/>
    </location>
</feature>
<dbReference type="Proteomes" id="UP000003571">
    <property type="component" value="Unassembled WGS sequence"/>
</dbReference>
<evidence type="ECO:0000256" key="11">
    <source>
        <dbReference type="ARBA" id="ARBA00022840"/>
    </source>
</evidence>
<evidence type="ECO:0000256" key="1">
    <source>
        <dbReference type="ARBA" id="ARBA00000385"/>
    </source>
</evidence>
<dbReference type="RefSeq" id="WP_002702727.1">
    <property type="nucleotide sequence ID" value="NZ_AGRW01000036.1"/>
</dbReference>
<accession>H7EIG1</accession>
<keyword evidence="10" id="KW-0274">FAD</keyword>
<comment type="catalytic activity">
    <reaction evidence="13">
        <text>FMN + ATP + H(+) = FAD + diphosphate</text>
        <dbReference type="Rhea" id="RHEA:17237"/>
        <dbReference type="ChEBI" id="CHEBI:15378"/>
        <dbReference type="ChEBI" id="CHEBI:30616"/>
        <dbReference type="ChEBI" id="CHEBI:33019"/>
        <dbReference type="ChEBI" id="CHEBI:57692"/>
        <dbReference type="ChEBI" id="CHEBI:58210"/>
        <dbReference type="EC" id="2.7.7.2"/>
    </reaction>
</comment>
<evidence type="ECO:0000256" key="2">
    <source>
        <dbReference type="ARBA" id="ARBA00004726"/>
    </source>
</evidence>
<name>H7EIG1_9SPIR</name>
<comment type="function">
    <text evidence="14">Responsible for synthesis of pseudouridine from uracil-55 in the psi GC loop of transfer RNAs.</text>
</comment>
<dbReference type="SUPFAM" id="SSF55120">
    <property type="entry name" value="Pseudouridine synthase"/>
    <property type="match status" value="1"/>
</dbReference>
<comment type="catalytic activity">
    <reaction evidence="1 14">
        <text>uridine(55) in tRNA = pseudouridine(55) in tRNA</text>
        <dbReference type="Rhea" id="RHEA:42532"/>
        <dbReference type="Rhea" id="RHEA-COMP:10101"/>
        <dbReference type="Rhea" id="RHEA-COMP:10102"/>
        <dbReference type="ChEBI" id="CHEBI:65314"/>
        <dbReference type="ChEBI" id="CHEBI:65315"/>
        <dbReference type="EC" id="5.4.99.25"/>
    </reaction>
</comment>
<evidence type="ECO:0000256" key="13">
    <source>
        <dbReference type="ARBA" id="ARBA00049494"/>
    </source>
</evidence>
<proteinExistence type="inferred from homology"/>
<evidence type="ECO:0000259" key="16">
    <source>
        <dbReference type="Pfam" id="PF06574"/>
    </source>
</evidence>
<dbReference type="InterPro" id="IPR014729">
    <property type="entry name" value="Rossmann-like_a/b/a_fold"/>
</dbReference>
<dbReference type="InterPro" id="IPR002501">
    <property type="entry name" value="PsdUridine_synth_N"/>
</dbReference>
<dbReference type="NCBIfam" id="TIGR00431">
    <property type="entry name" value="TruB"/>
    <property type="match status" value="1"/>
</dbReference>
<keyword evidence="12 14" id="KW-0413">Isomerase</keyword>
<dbReference type="InterPro" id="IPR020103">
    <property type="entry name" value="PsdUridine_synth_cat_dom_sf"/>
</dbReference>
<dbReference type="Pfam" id="PF16198">
    <property type="entry name" value="TruB_C_2"/>
    <property type="match status" value="1"/>
</dbReference>
<comment type="pathway">
    <text evidence="2">Cofactor biosynthesis; FAD biosynthesis; FAD from FMN: step 1/1.</text>
</comment>
<keyword evidence="4" id="KW-0285">Flavoprotein</keyword>
<keyword evidence="5" id="KW-0288">FMN</keyword>
<dbReference type="PANTHER" id="PTHR13767:SF2">
    <property type="entry name" value="PSEUDOURIDYLATE SYNTHASE TRUB1"/>
    <property type="match status" value="1"/>
</dbReference>
<gene>
    <name evidence="14" type="primary">truB</name>
    <name evidence="18" type="ORF">TresaDRAFT_1892</name>
</gene>
<keyword evidence="6" id="KW-0808">Transferase</keyword>
<dbReference type="Gene3D" id="3.40.50.620">
    <property type="entry name" value="HUPs"/>
    <property type="match status" value="1"/>
</dbReference>
<dbReference type="HAMAP" id="MF_01080">
    <property type="entry name" value="TruB_bact"/>
    <property type="match status" value="1"/>
</dbReference>
<dbReference type="SUPFAM" id="SSF52374">
    <property type="entry name" value="Nucleotidylyl transferase"/>
    <property type="match status" value="1"/>
</dbReference>
<comment type="similarity">
    <text evidence="3 14">Belongs to the pseudouridine synthase TruB family. Type 1 subfamily.</text>
</comment>
<dbReference type="GO" id="GO:0160148">
    <property type="term" value="F:tRNA pseudouridine(55) synthase activity"/>
    <property type="evidence" value="ECO:0007669"/>
    <property type="project" value="UniProtKB-EC"/>
</dbReference>
<dbReference type="PANTHER" id="PTHR13767">
    <property type="entry name" value="TRNA-PSEUDOURIDINE SYNTHASE"/>
    <property type="match status" value="1"/>
</dbReference>
<dbReference type="PATRIC" id="fig|907348.3.peg.603"/>
<dbReference type="EC" id="5.4.99.25" evidence="14"/>
<dbReference type="eggNOG" id="COG0130">
    <property type="taxonomic scope" value="Bacteria"/>
</dbReference>
<evidence type="ECO:0000256" key="12">
    <source>
        <dbReference type="ARBA" id="ARBA00023235"/>
    </source>
</evidence>
<dbReference type="Pfam" id="PF01509">
    <property type="entry name" value="TruB_N"/>
    <property type="match status" value="1"/>
</dbReference>
<dbReference type="OrthoDB" id="9802309at2"/>
<feature type="domain" description="tRNA pseudouridylate synthase B C-terminal" evidence="17">
    <location>
        <begin position="181"/>
        <end position="215"/>
    </location>
</feature>
<dbReference type="STRING" id="907348.TresaDRAFT_1892"/>
<evidence type="ECO:0000259" key="17">
    <source>
        <dbReference type="Pfam" id="PF16198"/>
    </source>
</evidence>
<evidence type="ECO:0000256" key="14">
    <source>
        <dbReference type="HAMAP-Rule" id="MF_01080"/>
    </source>
</evidence>
<keyword evidence="9" id="KW-0547">Nucleotide-binding</keyword>
<dbReference type="CDD" id="cd02064">
    <property type="entry name" value="FAD_synthetase_N"/>
    <property type="match status" value="1"/>
</dbReference>
<keyword evidence="7 14" id="KW-0819">tRNA processing</keyword>
<protein>
    <recommendedName>
        <fullName evidence="14">tRNA pseudouridine synthase B</fullName>
        <ecNumber evidence="14">5.4.99.25</ecNumber>
    </recommendedName>
    <alternativeName>
        <fullName evidence="14">tRNA pseudouridine(55) synthase</fullName>
        <shortName evidence="14">Psi55 synthase</shortName>
    </alternativeName>
    <alternativeName>
        <fullName evidence="14">tRNA pseudouridylate synthase</fullName>
    </alternativeName>
    <alternativeName>
        <fullName evidence="14">tRNA-uridine isomerase</fullName>
    </alternativeName>
</protein>
<dbReference type="AlphaFoldDB" id="H7EIG1"/>
<keyword evidence="8" id="KW-0548">Nucleotidyltransferase</keyword>
<dbReference type="UniPathway" id="UPA00277">
    <property type="reaction ID" value="UER00407"/>
</dbReference>
<dbReference type="CDD" id="cd02573">
    <property type="entry name" value="PseudoU_synth_EcTruB"/>
    <property type="match status" value="1"/>
</dbReference>
<dbReference type="InterPro" id="IPR014780">
    <property type="entry name" value="tRNA_psdUridine_synth_TruB"/>
</dbReference>
<dbReference type="GO" id="GO:0005524">
    <property type="term" value="F:ATP binding"/>
    <property type="evidence" value="ECO:0007669"/>
    <property type="project" value="UniProtKB-KW"/>
</dbReference>
<dbReference type="GO" id="GO:0003919">
    <property type="term" value="F:FMN adenylyltransferase activity"/>
    <property type="evidence" value="ECO:0007669"/>
    <property type="project" value="UniProtKB-EC"/>
</dbReference>
<keyword evidence="11" id="KW-0067">ATP-binding</keyword>
<dbReference type="InterPro" id="IPR032819">
    <property type="entry name" value="TruB_C"/>
</dbReference>
<sequence length="643" mass="69264">MGRTENKKEPESGVILLAKQFGRTSFASLSSVKRALGTGKVGHTGTLDSFADGLLVVLSGRLTRLVPHITGFDKTYLALVEFGSETDTLDPTGKIVVSGGLVPSRADVEAVIPEFVGEIEQVPPLFSALHIGGKRASDIARDGKTVEMPARKITIYSIKIVDFMDKYALLEVRCSKGTYIRSLARDIAVRCGTCAHLAALRRTAVGPFSLSDAAGFSALDEFTIPSLLEHPRGGAERRMDEESEESLRKEILGGMKGMEPSLAEYCGMFPVEISPYFVDSYSNGRPLNARVMDAFFRAAGTRASSGMTAGADAELAVFYPKGAFGGVIEKRGGKFSYGFVVPPRRDFVVYSWDDIVGGKFSADFRSRGTSLTIGSFDGPHIGHDALFASALSKRADGLVPGVVTFTKSLRALKNPAVYPGDIASLPQKLGVLASEGFCFAIVIDFSPDFARIEGIDFLRSLVELCGMRHLSEGKDFHCGYNGSTDMAMISGFCRDGGFSLSTIDSVLYQGQRVSSSRVRECILGADFASVRFMLERPFALDCTGFEWSESRGGGQVCLSARKSGIQMLPPDGRYDVVAVVAVGDGRKSQKQEESGVKQPSANVRAYRSDCMLENGILRLSFSDKLIGGCVLAVQFGCPDENIF</sequence>
<dbReference type="Pfam" id="PF06574">
    <property type="entry name" value="FAD_syn"/>
    <property type="match status" value="1"/>
</dbReference>